<dbReference type="RefSeq" id="XP_001874347.1">
    <property type="nucleotide sequence ID" value="XM_001874312.1"/>
</dbReference>
<dbReference type="HOGENOM" id="CLU_2400047_0_0_1"/>
<protein>
    <submittedName>
        <fullName evidence="1">Predicted protein</fullName>
    </submittedName>
</protein>
<dbReference type="Proteomes" id="UP000001194">
    <property type="component" value="Unassembled WGS sequence"/>
</dbReference>
<evidence type="ECO:0000313" key="1">
    <source>
        <dbReference type="EMBL" id="EDR16139.1"/>
    </source>
</evidence>
<dbReference type="AlphaFoldDB" id="B0CPX0"/>
<dbReference type="KEGG" id="lbc:LACBIDRAFT_301916"/>
<accession>B0CPX0</accession>
<sequence length="93" mass="10383">MEWRCVCGVAWEDVGGGCEDPQDARRRKRLRSKRLPLPRRRPRAFLHLSRAWTPIGSLARSLGFAHVSKSAQLLLIITMAPRGLSSAADAYLA</sequence>
<gene>
    <name evidence="1" type="ORF">LACBIDRAFT_301916</name>
</gene>
<keyword evidence="2" id="KW-1185">Reference proteome</keyword>
<dbReference type="InParanoid" id="B0CPX0"/>
<proteinExistence type="predicted"/>
<evidence type="ECO:0000313" key="2">
    <source>
        <dbReference type="Proteomes" id="UP000001194"/>
    </source>
</evidence>
<name>B0CPX0_LACBS</name>
<organism evidence="2">
    <name type="scientific">Laccaria bicolor (strain S238N-H82 / ATCC MYA-4686)</name>
    <name type="common">Bicoloured deceiver</name>
    <name type="synonym">Laccaria laccata var. bicolor</name>
    <dbReference type="NCBI Taxonomy" id="486041"/>
    <lineage>
        <taxon>Eukaryota</taxon>
        <taxon>Fungi</taxon>
        <taxon>Dikarya</taxon>
        <taxon>Basidiomycota</taxon>
        <taxon>Agaricomycotina</taxon>
        <taxon>Agaricomycetes</taxon>
        <taxon>Agaricomycetidae</taxon>
        <taxon>Agaricales</taxon>
        <taxon>Agaricineae</taxon>
        <taxon>Hydnangiaceae</taxon>
        <taxon>Laccaria</taxon>
    </lineage>
</organism>
<reference evidence="1 2" key="1">
    <citation type="journal article" date="2008" name="Nature">
        <title>The genome of Laccaria bicolor provides insights into mycorrhizal symbiosis.</title>
        <authorList>
            <person name="Martin F."/>
            <person name="Aerts A."/>
            <person name="Ahren D."/>
            <person name="Brun A."/>
            <person name="Danchin E.G.J."/>
            <person name="Duchaussoy F."/>
            <person name="Gibon J."/>
            <person name="Kohler A."/>
            <person name="Lindquist E."/>
            <person name="Pereda V."/>
            <person name="Salamov A."/>
            <person name="Shapiro H.J."/>
            <person name="Wuyts J."/>
            <person name="Blaudez D."/>
            <person name="Buee M."/>
            <person name="Brokstein P."/>
            <person name="Canbaeck B."/>
            <person name="Cohen D."/>
            <person name="Courty P.E."/>
            <person name="Coutinho P.M."/>
            <person name="Delaruelle C."/>
            <person name="Detter J.C."/>
            <person name="Deveau A."/>
            <person name="DiFazio S."/>
            <person name="Duplessis S."/>
            <person name="Fraissinet-Tachet L."/>
            <person name="Lucic E."/>
            <person name="Frey-Klett P."/>
            <person name="Fourrey C."/>
            <person name="Feussner I."/>
            <person name="Gay G."/>
            <person name="Grimwood J."/>
            <person name="Hoegger P.J."/>
            <person name="Jain P."/>
            <person name="Kilaru S."/>
            <person name="Labbe J."/>
            <person name="Lin Y.C."/>
            <person name="Legue V."/>
            <person name="Le Tacon F."/>
            <person name="Marmeisse R."/>
            <person name="Melayah D."/>
            <person name="Montanini B."/>
            <person name="Muratet M."/>
            <person name="Nehls U."/>
            <person name="Niculita-Hirzel H."/>
            <person name="Oudot-Le Secq M.P."/>
            <person name="Peter M."/>
            <person name="Quesneville H."/>
            <person name="Rajashekar B."/>
            <person name="Reich M."/>
            <person name="Rouhier N."/>
            <person name="Schmutz J."/>
            <person name="Yin T."/>
            <person name="Chalot M."/>
            <person name="Henrissat B."/>
            <person name="Kuees U."/>
            <person name="Lucas S."/>
            <person name="Van de Peer Y."/>
            <person name="Podila G.K."/>
            <person name="Polle A."/>
            <person name="Pukkila P.J."/>
            <person name="Richardson P.M."/>
            <person name="Rouze P."/>
            <person name="Sanders I.R."/>
            <person name="Stajich J.E."/>
            <person name="Tunlid A."/>
            <person name="Tuskan G."/>
            <person name="Grigoriev I.V."/>
        </authorList>
    </citation>
    <scope>NUCLEOTIDE SEQUENCE [LARGE SCALE GENOMIC DNA]</scope>
    <source>
        <strain evidence="2">S238N-H82 / ATCC MYA-4686</strain>
    </source>
</reference>
<dbReference type="EMBL" id="DS547091">
    <property type="protein sequence ID" value="EDR16139.1"/>
    <property type="molecule type" value="Genomic_DNA"/>
</dbReference>
<dbReference type="GeneID" id="6069438"/>